<evidence type="ECO:0000313" key="2">
    <source>
        <dbReference type="Proteomes" id="UP000617544"/>
    </source>
</evidence>
<evidence type="ECO:0000313" key="1">
    <source>
        <dbReference type="EMBL" id="HII60822.1"/>
    </source>
</evidence>
<organism evidence="1 2">
    <name type="scientific">Pyrococcus horikoshii</name>
    <dbReference type="NCBI Taxonomy" id="53953"/>
    <lineage>
        <taxon>Archaea</taxon>
        <taxon>Methanobacteriati</taxon>
        <taxon>Methanobacteriota</taxon>
        <taxon>Thermococci</taxon>
        <taxon>Thermococcales</taxon>
        <taxon>Thermococcaceae</taxon>
        <taxon>Pyrococcus</taxon>
    </lineage>
</organism>
<dbReference type="RefSeq" id="WP_048053184.1">
    <property type="nucleotide sequence ID" value="NZ_DUJN01000003.1"/>
</dbReference>
<accession>A0A832SM83</accession>
<gene>
    <name evidence="1" type="ORF">HA331_03525</name>
</gene>
<proteinExistence type="predicted"/>
<dbReference type="EMBL" id="DUJN01000003">
    <property type="protein sequence ID" value="HII60822.1"/>
    <property type="molecule type" value="Genomic_DNA"/>
</dbReference>
<dbReference type="Proteomes" id="UP000617544">
    <property type="component" value="Unassembled WGS sequence"/>
</dbReference>
<reference evidence="1" key="1">
    <citation type="journal article" date="2020" name="bioRxiv">
        <title>A rank-normalized archaeal taxonomy based on genome phylogeny resolves widespread incomplete and uneven classifications.</title>
        <authorList>
            <person name="Rinke C."/>
            <person name="Chuvochina M."/>
            <person name="Mussig A.J."/>
            <person name="Chaumeil P.-A."/>
            <person name="Waite D.W."/>
            <person name="Whitman W.B."/>
            <person name="Parks D.H."/>
            <person name="Hugenholtz P."/>
        </authorList>
    </citation>
    <scope>NUCLEOTIDE SEQUENCE</scope>
    <source>
        <strain evidence="1">UBA8834</strain>
    </source>
</reference>
<comment type="caution">
    <text evidence="1">The sequence shown here is derived from an EMBL/GenBank/DDBJ whole genome shotgun (WGS) entry which is preliminary data.</text>
</comment>
<name>A0A832SM83_PYRHR</name>
<dbReference type="AlphaFoldDB" id="A0A832SM83"/>
<dbReference type="GeneID" id="1442993"/>
<protein>
    <submittedName>
        <fullName evidence="1">Uncharacterized protein</fullName>
    </submittedName>
</protein>
<sequence>MEELRVKVLIKLAEKALKELDEAYRRIPEVNNGKTYLLRGKERVRLMLNILKEVQKDAIRNSL</sequence>